<dbReference type="Gene3D" id="3.30.40.10">
    <property type="entry name" value="Zinc/RING finger domain, C3HC4 (zinc finger)"/>
    <property type="match status" value="1"/>
</dbReference>
<gene>
    <name evidence="7" type="ORF">FA13DRAFT_912309</name>
</gene>
<dbReference type="SMART" id="SM00184">
    <property type="entry name" value="RING"/>
    <property type="match status" value="1"/>
</dbReference>
<evidence type="ECO:0000256" key="1">
    <source>
        <dbReference type="ARBA" id="ARBA00022723"/>
    </source>
</evidence>
<reference evidence="7 8" key="1">
    <citation type="journal article" date="2019" name="Nat. Ecol. Evol.">
        <title>Megaphylogeny resolves global patterns of mushroom evolution.</title>
        <authorList>
            <person name="Varga T."/>
            <person name="Krizsan K."/>
            <person name="Foldi C."/>
            <person name="Dima B."/>
            <person name="Sanchez-Garcia M."/>
            <person name="Sanchez-Ramirez S."/>
            <person name="Szollosi G.J."/>
            <person name="Szarkandi J.G."/>
            <person name="Papp V."/>
            <person name="Albert L."/>
            <person name="Andreopoulos W."/>
            <person name="Angelini C."/>
            <person name="Antonin V."/>
            <person name="Barry K.W."/>
            <person name="Bougher N.L."/>
            <person name="Buchanan P."/>
            <person name="Buyck B."/>
            <person name="Bense V."/>
            <person name="Catcheside P."/>
            <person name="Chovatia M."/>
            <person name="Cooper J."/>
            <person name="Damon W."/>
            <person name="Desjardin D."/>
            <person name="Finy P."/>
            <person name="Geml J."/>
            <person name="Haridas S."/>
            <person name="Hughes K."/>
            <person name="Justo A."/>
            <person name="Karasinski D."/>
            <person name="Kautmanova I."/>
            <person name="Kiss B."/>
            <person name="Kocsube S."/>
            <person name="Kotiranta H."/>
            <person name="LaButti K.M."/>
            <person name="Lechner B.E."/>
            <person name="Liimatainen K."/>
            <person name="Lipzen A."/>
            <person name="Lukacs Z."/>
            <person name="Mihaltcheva S."/>
            <person name="Morgado L.N."/>
            <person name="Niskanen T."/>
            <person name="Noordeloos M.E."/>
            <person name="Ohm R.A."/>
            <person name="Ortiz-Santana B."/>
            <person name="Ovrebo C."/>
            <person name="Racz N."/>
            <person name="Riley R."/>
            <person name="Savchenko A."/>
            <person name="Shiryaev A."/>
            <person name="Soop K."/>
            <person name="Spirin V."/>
            <person name="Szebenyi C."/>
            <person name="Tomsovsky M."/>
            <person name="Tulloss R.E."/>
            <person name="Uehling J."/>
            <person name="Grigoriev I.V."/>
            <person name="Vagvolgyi C."/>
            <person name="Papp T."/>
            <person name="Martin F.M."/>
            <person name="Miettinen O."/>
            <person name="Hibbett D.S."/>
            <person name="Nagy L.G."/>
        </authorList>
    </citation>
    <scope>NUCLEOTIDE SEQUENCE [LARGE SCALE GENOMIC DNA]</scope>
    <source>
        <strain evidence="7 8">FP101781</strain>
    </source>
</reference>
<dbReference type="InterPro" id="IPR017907">
    <property type="entry name" value="Znf_RING_CS"/>
</dbReference>
<organism evidence="7 8">
    <name type="scientific">Coprinellus micaceus</name>
    <name type="common">Glistening ink-cap mushroom</name>
    <name type="synonym">Coprinus micaceus</name>
    <dbReference type="NCBI Taxonomy" id="71717"/>
    <lineage>
        <taxon>Eukaryota</taxon>
        <taxon>Fungi</taxon>
        <taxon>Dikarya</taxon>
        <taxon>Basidiomycota</taxon>
        <taxon>Agaricomycotina</taxon>
        <taxon>Agaricomycetes</taxon>
        <taxon>Agaricomycetidae</taxon>
        <taxon>Agaricales</taxon>
        <taxon>Agaricineae</taxon>
        <taxon>Psathyrellaceae</taxon>
        <taxon>Coprinellus</taxon>
    </lineage>
</organism>
<dbReference type="PROSITE" id="PS50089">
    <property type="entry name" value="ZF_RING_2"/>
    <property type="match status" value="1"/>
</dbReference>
<evidence type="ECO:0000256" key="5">
    <source>
        <dbReference type="SAM" id="MobiDB-lite"/>
    </source>
</evidence>
<keyword evidence="2 4" id="KW-0863">Zinc-finger</keyword>
<protein>
    <recommendedName>
        <fullName evidence="6">RING-type domain-containing protein</fullName>
    </recommendedName>
</protein>
<dbReference type="STRING" id="71717.A0A4Y7TVB0"/>
<dbReference type="Proteomes" id="UP000298030">
    <property type="component" value="Unassembled WGS sequence"/>
</dbReference>
<sequence length="283" mass="31502">MPATRTTANSRRTPSASHRSHQLLAGTSAASSSPLYLTSPMPSHPPPATRTKAKQKAIPHPMATEVIEISSDEDEDLLPKRRPVAPPKSNATDLRKDAQRLKEANDLLKTQYKGLQKELEAQKEKTRSLEIQKRTGGSSEIKLDPSDVEDIIACNVCTNTMFVPWILPGCGHTFCQKCLSDWFDTTLRNFLVGHPGYNMNNPGPHHFGYLMQHPQLANHPQLAHLIPPRPEYACPECRTPVKSRPVENFAMKSFVTLCHTATHGRPPPAVPRRGSPWEGFFPQ</sequence>
<dbReference type="EMBL" id="QPFP01000004">
    <property type="protein sequence ID" value="TEB37489.1"/>
    <property type="molecule type" value="Genomic_DNA"/>
</dbReference>
<keyword evidence="8" id="KW-1185">Reference proteome</keyword>
<feature type="compositionally biased region" description="Polar residues" evidence="5">
    <location>
        <begin position="1"/>
        <end position="17"/>
    </location>
</feature>
<comment type="caution">
    <text evidence="7">The sequence shown here is derived from an EMBL/GenBank/DDBJ whole genome shotgun (WGS) entry which is preliminary data.</text>
</comment>
<keyword evidence="3" id="KW-0862">Zinc</keyword>
<dbReference type="PROSITE" id="PS00518">
    <property type="entry name" value="ZF_RING_1"/>
    <property type="match status" value="1"/>
</dbReference>
<proteinExistence type="predicted"/>
<evidence type="ECO:0000256" key="2">
    <source>
        <dbReference type="ARBA" id="ARBA00022771"/>
    </source>
</evidence>
<name>A0A4Y7TVB0_COPMI</name>
<feature type="region of interest" description="Disordered" evidence="5">
    <location>
        <begin position="1"/>
        <end position="96"/>
    </location>
</feature>
<dbReference type="Pfam" id="PF13445">
    <property type="entry name" value="zf-RING_UBOX"/>
    <property type="match status" value="1"/>
</dbReference>
<dbReference type="OrthoDB" id="3219336at2759"/>
<dbReference type="GO" id="GO:0008270">
    <property type="term" value="F:zinc ion binding"/>
    <property type="evidence" value="ECO:0007669"/>
    <property type="project" value="UniProtKB-KW"/>
</dbReference>
<accession>A0A4Y7TVB0</accession>
<dbReference type="SUPFAM" id="SSF57850">
    <property type="entry name" value="RING/U-box"/>
    <property type="match status" value="1"/>
</dbReference>
<keyword evidence="1" id="KW-0479">Metal-binding</keyword>
<evidence type="ECO:0000259" key="6">
    <source>
        <dbReference type="PROSITE" id="PS50089"/>
    </source>
</evidence>
<feature type="domain" description="RING-type" evidence="6">
    <location>
        <begin position="154"/>
        <end position="238"/>
    </location>
</feature>
<evidence type="ECO:0000256" key="3">
    <source>
        <dbReference type="ARBA" id="ARBA00022833"/>
    </source>
</evidence>
<evidence type="ECO:0000256" key="4">
    <source>
        <dbReference type="PROSITE-ProRule" id="PRU00175"/>
    </source>
</evidence>
<evidence type="ECO:0000313" key="7">
    <source>
        <dbReference type="EMBL" id="TEB37489.1"/>
    </source>
</evidence>
<dbReference type="InterPro" id="IPR001841">
    <property type="entry name" value="Znf_RING"/>
</dbReference>
<dbReference type="InterPro" id="IPR013083">
    <property type="entry name" value="Znf_RING/FYVE/PHD"/>
</dbReference>
<dbReference type="AlphaFoldDB" id="A0A4Y7TVB0"/>
<dbReference type="InterPro" id="IPR027370">
    <property type="entry name" value="Znf-RING_euk"/>
</dbReference>
<evidence type="ECO:0000313" key="8">
    <source>
        <dbReference type="Proteomes" id="UP000298030"/>
    </source>
</evidence>